<dbReference type="EMBL" id="MU970156">
    <property type="protein sequence ID" value="KAK9319874.1"/>
    <property type="molecule type" value="Genomic_DNA"/>
</dbReference>
<keyword evidence="2" id="KW-1185">Reference proteome</keyword>
<sequence length="638" mass="72582">MESKFSLYGTGQKIKRNRKITICQNCYKRRVKCDRARPQCGKCQSLALSCEYSAPVELDSMTSSGPRPSEKKHKKADVGFLSVDVETGESRYANSAYWASFFKETPEVVDDGLLANDLASEAQATSSARANDSVMIKRLLFTYLPDKTTADDLVDEYFHTVHPLVPVLDRQQTYHLYDKFWVTYSKNDTSFGSFVCVLFAIFYGACISRNEQLKYSPGEPQLLATDVCRQAMLRYSAALDSALGIFTFPSYPSMWCLTAASMRMSYLRRNDTMADTVSYIALLVRVGQLMGLHRDPVVFKDKNLGPEECNFRRRIWWQLIYLDATSSLTSSLSSTIQAHQYDVQIPDENWELEEDQLCQIFGNGRALMTRFFSRELSDIYGIDQPSSHTVASLNRELDECLADVQRRIKKIKNMTFAVRSPKSSLDTLHRFQKFSCILLDLIYEKLLCLQHHPSLATASGSESGGTRARGAQPAMKVIKLYRQYVAFPDFKDFTWWMNVNHQFHAIIIVIRDIYHFPHHLTSLSMDVDDRIKLVEDAIEATEYLGMNEISVSVRQQWNKILRVKDMVWKTMLRLEIDNASRDGVSVNPELPCMALFPQSTSPGFGDSADSGDDGGDIVKQLLNLDAWDVDWASFGFPV</sequence>
<comment type="caution">
    <text evidence="1">The sequence shown here is derived from an EMBL/GenBank/DDBJ whole genome shotgun (WGS) entry which is preliminary data.</text>
</comment>
<name>A0ACC3TFC9_9ASCO</name>
<evidence type="ECO:0000313" key="1">
    <source>
        <dbReference type="EMBL" id="KAK9319874.1"/>
    </source>
</evidence>
<reference evidence="2" key="1">
    <citation type="journal article" date="2024" name="Front. Bioeng. Biotechnol.">
        <title>Genome-scale model development and genomic sequencing of the oleaginous clade Lipomyces.</title>
        <authorList>
            <person name="Czajka J.J."/>
            <person name="Han Y."/>
            <person name="Kim J."/>
            <person name="Mondo S.J."/>
            <person name="Hofstad B.A."/>
            <person name="Robles A."/>
            <person name="Haridas S."/>
            <person name="Riley R."/>
            <person name="LaButti K."/>
            <person name="Pangilinan J."/>
            <person name="Andreopoulos W."/>
            <person name="Lipzen A."/>
            <person name="Yan J."/>
            <person name="Wang M."/>
            <person name="Ng V."/>
            <person name="Grigoriev I.V."/>
            <person name="Spatafora J.W."/>
            <person name="Magnuson J.K."/>
            <person name="Baker S.E."/>
            <person name="Pomraning K.R."/>
        </authorList>
    </citation>
    <scope>NUCLEOTIDE SEQUENCE [LARGE SCALE GENOMIC DNA]</scope>
    <source>
        <strain evidence="2">CBS 10300</strain>
    </source>
</reference>
<evidence type="ECO:0000313" key="2">
    <source>
        <dbReference type="Proteomes" id="UP001489719"/>
    </source>
</evidence>
<accession>A0ACC3TFC9</accession>
<gene>
    <name evidence="1" type="ORF">V1517DRAFT_331119</name>
</gene>
<organism evidence="1 2">
    <name type="scientific">Lipomyces orientalis</name>
    <dbReference type="NCBI Taxonomy" id="1233043"/>
    <lineage>
        <taxon>Eukaryota</taxon>
        <taxon>Fungi</taxon>
        <taxon>Dikarya</taxon>
        <taxon>Ascomycota</taxon>
        <taxon>Saccharomycotina</taxon>
        <taxon>Lipomycetes</taxon>
        <taxon>Lipomycetales</taxon>
        <taxon>Lipomycetaceae</taxon>
        <taxon>Lipomyces</taxon>
    </lineage>
</organism>
<protein>
    <submittedName>
        <fullName evidence="1">Uncharacterized protein</fullName>
    </submittedName>
</protein>
<proteinExistence type="predicted"/>
<dbReference type="Proteomes" id="UP001489719">
    <property type="component" value="Unassembled WGS sequence"/>
</dbReference>